<protein>
    <submittedName>
        <fullName evidence="7">Polysaccharide biosynthesis protein</fullName>
    </submittedName>
</protein>
<feature type="transmembrane region" description="Helical" evidence="6">
    <location>
        <begin position="329"/>
        <end position="351"/>
    </location>
</feature>
<comment type="caution">
    <text evidence="7">The sequence shown here is derived from an EMBL/GenBank/DDBJ whole genome shotgun (WGS) entry which is preliminary data.</text>
</comment>
<proteinExistence type="predicted"/>
<dbReference type="InterPro" id="IPR002797">
    <property type="entry name" value="Polysacc_synth"/>
</dbReference>
<evidence type="ECO:0000256" key="1">
    <source>
        <dbReference type="ARBA" id="ARBA00004651"/>
    </source>
</evidence>
<feature type="transmembrane region" description="Helical" evidence="6">
    <location>
        <begin position="86"/>
        <end position="109"/>
    </location>
</feature>
<feature type="transmembrane region" description="Helical" evidence="6">
    <location>
        <begin position="144"/>
        <end position="165"/>
    </location>
</feature>
<evidence type="ECO:0000313" key="8">
    <source>
        <dbReference type="Proteomes" id="UP000034290"/>
    </source>
</evidence>
<evidence type="ECO:0000256" key="2">
    <source>
        <dbReference type="ARBA" id="ARBA00022475"/>
    </source>
</evidence>
<gene>
    <name evidence="7" type="ORF">UY81_C0066G0002</name>
</gene>
<dbReference type="InterPro" id="IPR050833">
    <property type="entry name" value="Poly_Biosynth_Transport"/>
</dbReference>
<evidence type="ECO:0000256" key="3">
    <source>
        <dbReference type="ARBA" id="ARBA00022692"/>
    </source>
</evidence>
<keyword evidence="2" id="KW-1003">Cell membrane</keyword>
<feature type="transmembrane region" description="Helical" evidence="6">
    <location>
        <begin position="171"/>
        <end position="192"/>
    </location>
</feature>
<feature type="transmembrane region" description="Helical" evidence="6">
    <location>
        <begin position="440"/>
        <end position="461"/>
    </location>
</feature>
<keyword evidence="3 6" id="KW-0812">Transmembrane</keyword>
<feature type="transmembrane region" description="Helical" evidence="6">
    <location>
        <begin position="383"/>
        <end position="405"/>
    </location>
</feature>
<evidence type="ECO:0000313" key="7">
    <source>
        <dbReference type="EMBL" id="KKW34653.1"/>
    </source>
</evidence>
<feature type="transmembrane region" description="Helical" evidence="6">
    <location>
        <begin position="417"/>
        <end position="434"/>
    </location>
</feature>
<feature type="transmembrane region" description="Helical" evidence="6">
    <location>
        <begin position="42"/>
        <end position="66"/>
    </location>
</feature>
<dbReference type="Pfam" id="PF01943">
    <property type="entry name" value="Polysacc_synt"/>
    <property type="match status" value="1"/>
</dbReference>
<evidence type="ECO:0000256" key="5">
    <source>
        <dbReference type="ARBA" id="ARBA00023136"/>
    </source>
</evidence>
<feature type="transmembrane region" description="Helical" evidence="6">
    <location>
        <begin position="358"/>
        <end position="377"/>
    </location>
</feature>
<dbReference type="PANTHER" id="PTHR30250">
    <property type="entry name" value="PST FAMILY PREDICTED COLANIC ACID TRANSPORTER"/>
    <property type="match status" value="1"/>
</dbReference>
<sequence>MSRSITFARNSAVQIIGRIISTALGVVGVALIARYLGTAGYGHYSTVIAFLQLIAIVADLGLYLTLLQELGSTPEDEHGWRFGSGLTLRLITGAVVFALAPIVALAFPYSAEIKAGIALTAVGYWFNQIATLLGVIFQQRMKMAWAVAADTVGRVAFIAAVWWAIHAQAGLMGILAANVLNSVVWVAILWVFARRLVPFKLHINWSHWKKILIVAWPIGLGIGLNLVYFKADTVVMSVVRPASEVGLYGAAYRVLEIVATVPHMIMGIALPLLAGLWAAKKVDDLHNVLQKLFDLFWVMVWPILAGTIVIATGIMTLVAGADFTTAGPILGVLILAAGAIFFGTFFSYLVVLTGQQKSMLWIFGLVAVLGCGAYILLIPLYSYWAAAWTTVAVELLVTLGAAWVTRRKILWRPQWRTCSLAFLASLLMALIIKVSGVHNALVATILGIVVYTSLLLGLKIVPVSLIRQLMKPS</sequence>
<accession>A0A0G1XU21</accession>
<dbReference type="Proteomes" id="UP000034290">
    <property type="component" value="Unassembled WGS sequence"/>
</dbReference>
<dbReference type="CDD" id="cd13128">
    <property type="entry name" value="MATE_Wzx_like"/>
    <property type="match status" value="1"/>
</dbReference>
<evidence type="ECO:0000256" key="4">
    <source>
        <dbReference type="ARBA" id="ARBA00022989"/>
    </source>
</evidence>
<feature type="transmembrane region" description="Helical" evidence="6">
    <location>
        <begin position="12"/>
        <end position="36"/>
    </location>
</feature>
<dbReference type="EMBL" id="LCRM01000066">
    <property type="protein sequence ID" value="KKW34653.1"/>
    <property type="molecule type" value="Genomic_DNA"/>
</dbReference>
<feature type="transmembrane region" description="Helical" evidence="6">
    <location>
        <begin position="295"/>
        <end position="317"/>
    </location>
</feature>
<dbReference type="AlphaFoldDB" id="A0A0G1XU21"/>
<dbReference type="GO" id="GO:0005886">
    <property type="term" value="C:plasma membrane"/>
    <property type="evidence" value="ECO:0007669"/>
    <property type="project" value="UniProtKB-SubCell"/>
</dbReference>
<organism evidence="7 8">
    <name type="scientific">Candidatus Giovannonibacteria bacterium GW2011_GWA2_53_7</name>
    <dbReference type="NCBI Taxonomy" id="1618650"/>
    <lineage>
        <taxon>Bacteria</taxon>
        <taxon>Candidatus Giovannoniibacteriota</taxon>
    </lineage>
</organism>
<name>A0A0G1XU21_9BACT</name>
<comment type="subcellular location">
    <subcellularLocation>
        <location evidence="1">Cell membrane</location>
        <topology evidence="1">Multi-pass membrane protein</topology>
    </subcellularLocation>
</comment>
<feature type="transmembrane region" description="Helical" evidence="6">
    <location>
        <begin position="251"/>
        <end position="274"/>
    </location>
</feature>
<keyword evidence="4 6" id="KW-1133">Transmembrane helix</keyword>
<feature type="transmembrane region" description="Helical" evidence="6">
    <location>
        <begin position="212"/>
        <end position="231"/>
    </location>
</feature>
<feature type="transmembrane region" description="Helical" evidence="6">
    <location>
        <begin position="115"/>
        <end position="137"/>
    </location>
</feature>
<keyword evidence="5 6" id="KW-0472">Membrane</keyword>
<reference evidence="7 8" key="1">
    <citation type="journal article" date="2015" name="Nature">
        <title>rRNA introns, odd ribosomes, and small enigmatic genomes across a large radiation of phyla.</title>
        <authorList>
            <person name="Brown C.T."/>
            <person name="Hug L.A."/>
            <person name="Thomas B.C."/>
            <person name="Sharon I."/>
            <person name="Castelle C.J."/>
            <person name="Singh A."/>
            <person name="Wilkins M.J."/>
            <person name="Williams K.H."/>
            <person name="Banfield J.F."/>
        </authorList>
    </citation>
    <scope>NUCLEOTIDE SEQUENCE [LARGE SCALE GENOMIC DNA]</scope>
</reference>
<evidence type="ECO:0000256" key="6">
    <source>
        <dbReference type="SAM" id="Phobius"/>
    </source>
</evidence>
<dbReference type="PANTHER" id="PTHR30250:SF11">
    <property type="entry name" value="O-ANTIGEN TRANSPORTER-RELATED"/>
    <property type="match status" value="1"/>
</dbReference>